<keyword evidence="5 16" id="KW-0963">Cytoplasm</keyword>
<organism evidence="18 19">
    <name type="scientific">Coprobacillus cateniformis</name>
    <dbReference type="NCBI Taxonomy" id="100884"/>
    <lineage>
        <taxon>Bacteria</taxon>
        <taxon>Bacillati</taxon>
        <taxon>Bacillota</taxon>
        <taxon>Erysipelotrichia</taxon>
        <taxon>Erysipelotrichales</taxon>
        <taxon>Coprobacillaceae</taxon>
        <taxon>Coprobacillus</taxon>
    </lineage>
</organism>
<evidence type="ECO:0000256" key="1">
    <source>
        <dbReference type="ARBA" id="ARBA00001974"/>
    </source>
</evidence>
<evidence type="ECO:0000256" key="5">
    <source>
        <dbReference type="ARBA" id="ARBA00022490"/>
    </source>
</evidence>
<keyword evidence="11 16" id="KW-0573">Peptidoglycan synthesis</keyword>
<dbReference type="GO" id="GO:0008762">
    <property type="term" value="F:UDP-N-acetylmuramate dehydrogenase activity"/>
    <property type="evidence" value="ECO:0007669"/>
    <property type="project" value="UniProtKB-UniRule"/>
</dbReference>
<evidence type="ECO:0000313" key="18">
    <source>
        <dbReference type="EMBL" id="EFW03335.1"/>
    </source>
</evidence>
<feature type="active site" description="Proton donor" evidence="16">
    <location>
        <position position="228"/>
    </location>
</feature>
<dbReference type="Proteomes" id="UP000003157">
    <property type="component" value="Unassembled WGS sequence"/>
</dbReference>
<dbReference type="InterPro" id="IPR016166">
    <property type="entry name" value="FAD-bd_PCMH"/>
</dbReference>
<comment type="caution">
    <text evidence="18">The sequence shown here is derived from an EMBL/GenBank/DDBJ whole genome shotgun (WGS) entry which is preliminary data.</text>
</comment>
<dbReference type="NCBIfam" id="TIGR00179">
    <property type="entry name" value="murB"/>
    <property type="match status" value="1"/>
</dbReference>
<dbReference type="Pfam" id="PF02873">
    <property type="entry name" value="MurB_C"/>
    <property type="match status" value="1"/>
</dbReference>
<proteinExistence type="inferred from homology"/>
<keyword evidence="9 16" id="KW-0521">NADP</keyword>
<evidence type="ECO:0000256" key="16">
    <source>
        <dbReference type="HAMAP-Rule" id="MF_00037"/>
    </source>
</evidence>
<keyword evidence="12 16" id="KW-0560">Oxidoreductase</keyword>
<dbReference type="InterPro" id="IPR036635">
    <property type="entry name" value="MurB_C_sf"/>
</dbReference>
<comment type="catalytic activity">
    <reaction evidence="15 16">
        <text>UDP-N-acetyl-alpha-D-muramate + NADP(+) = UDP-N-acetyl-3-O-(1-carboxyvinyl)-alpha-D-glucosamine + NADPH + H(+)</text>
        <dbReference type="Rhea" id="RHEA:12248"/>
        <dbReference type="ChEBI" id="CHEBI:15378"/>
        <dbReference type="ChEBI" id="CHEBI:57783"/>
        <dbReference type="ChEBI" id="CHEBI:58349"/>
        <dbReference type="ChEBI" id="CHEBI:68483"/>
        <dbReference type="ChEBI" id="CHEBI:70757"/>
        <dbReference type="EC" id="1.3.1.98"/>
    </reaction>
</comment>
<dbReference type="InterPro" id="IPR016167">
    <property type="entry name" value="FAD-bd_PCMH_sub1"/>
</dbReference>
<feature type="active site" evidence="16">
    <location>
        <position position="178"/>
    </location>
</feature>
<evidence type="ECO:0000256" key="2">
    <source>
        <dbReference type="ARBA" id="ARBA00003921"/>
    </source>
</evidence>
<dbReference type="EC" id="1.3.1.98" evidence="16"/>
<dbReference type="HAMAP" id="MF_00037">
    <property type="entry name" value="MurB"/>
    <property type="match status" value="1"/>
</dbReference>
<feature type="active site" evidence="16">
    <location>
        <position position="298"/>
    </location>
</feature>
<dbReference type="GO" id="GO:0071949">
    <property type="term" value="F:FAD binding"/>
    <property type="evidence" value="ECO:0007669"/>
    <property type="project" value="InterPro"/>
</dbReference>
<dbReference type="AlphaFoldDB" id="E7GF56"/>
<dbReference type="Pfam" id="PF01565">
    <property type="entry name" value="FAD_binding_4"/>
    <property type="match status" value="1"/>
</dbReference>
<dbReference type="HOGENOM" id="CLU_035304_1_1_9"/>
<keyword evidence="7 16" id="KW-0285">Flavoprotein</keyword>
<keyword evidence="19" id="KW-1185">Reference proteome</keyword>
<keyword evidence="6 16" id="KW-0132">Cell division</keyword>
<evidence type="ECO:0000256" key="8">
    <source>
        <dbReference type="ARBA" id="ARBA00022827"/>
    </source>
</evidence>
<keyword evidence="10 16" id="KW-0133">Cell shape</keyword>
<dbReference type="GO" id="GO:0071555">
    <property type="term" value="P:cell wall organization"/>
    <property type="evidence" value="ECO:0007669"/>
    <property type="project" value="UniProtKB-KW"/>
</dbReference>
<comment type="pathway">
    <text evidence="4 16">Cell wall biogenesis; peptidoglycan biosynthesis.</text>
</comment>
<dbReference type="STRING" id="100884.GCA_000269565_00732"/>
<dbReference type="InterPro" id="IPR006094">
    <property type="entry name" value="Oxid_FAD_bind_N"/>
</dbReference>
<dbReference type="PANTHER" id="PTHR21071:SF4">
    <property type="entry name" value="UDP-N-ACETYLENOLPYRUVOYLGLUCOSAMINE REDUCTASE"/>
    <property type="match status" value="1"/>
</dbReference>
<comment type="similarity">
    <text evidence="16">Belongs to the MurB family.</text>
</comment>
<evidence type="ECO:0000256" key="3">
    <source>
        <dbReference type="ARBA" id="ARBA00004496"/>
    </source>
</evidence>
<name>E7GF56_9FIRM</name>
<dbReference type="InterPro" id="IPR011601">
    <property type="entry name" value="MurB_C"/>
</dbReference>
<dbReference type="InterPro" id="IPR016169">
    <property type="entry name" value="FAD-bd_PCMH_sub2"/>
</dbReference>
<comment type="function">
    <text evidence="2 16">Cell wall formation.</text>
</comment>
<dbReference type="GO" id="GO:0005829">
    <property type="term" value="C:cytosol"/>
    <property type="evidence" value="ECO:0007669"/>
    <property type="project" value="TreeGrafter"/>
</dbReference>
<dbReference type="NCBIfam" id="NF010480">
    <property type="entry name" value="PRK13905.1"/>
    <property type="match status" value="1"/>
</dbReference>
<dbReference type="PROSITE" id="PS51387">
    <property type="entry name" value="FAD_PCMH"/>
    <property type="match status" value="1"/>
</dbReference>
<protein>
    <recommendedName>
        <fullName evidence="16">UDP-N-acetylenolpyruvoylglucosamine reductase</fullName>
        <ecNumber evidence="16">1.3.1.98</ecNumber>
    </recommendedName>
    <alternativeName>
        <fullName evidence="16">UDP-N-acetylmuramate dehydrogenase</fullName>
    </alternativeName>
</protein>
<evidence type="ECO:0000256" key="10">
    <source>
        <dbReference type="ARBA" id="ARBA00022960"/>
    </source>
</evidence>
<dbReference type="PANTHER" id="PTHR21071">
    <property type="entry name" value="UDP-N-ACETYLENOLPYRUVOYLGLUCOSAMINE REDUCTASE"/>
    <property type="match status" value="1"/>
</dbReference>
<gene>
    <name evidence="16" type="primary">murB</name>
    <name evidence="18" type="ORF">HMPREF9488_03399</name>
</gene>
<evidence type="ECO:0000313" key="19">
    <source>
        <dbReference type="Proteomes" id="UP000003157"/>
    </source>
</evidence>
<keyword evidence="13 16" id="KW-0131">Cell cycle</keyword>
<sequence length="303" mass="34439">MKKREECSMFIQELMQYQIQYKQNVFLKEYTTLHIGGRAHIMIFPKSVQEIEQCLKLCQKYDMIYVVLGKGSNILASDQGYHGVIINLTMFCEMKRLDGQRICVQSGATLKNVCDFCLQQELTGLEFACGIPGTIGGAVYMNAGAYGGEMQEVVEKVVYLDDKGVKTLSHSEMQFSYRHSYFSQQKGIILEVICCLKIGNKELMKKQMNDLMRRRHEKQPMSDYSAGSTFKRPNGHYASALIKQCGLQGFQIGGAQVSLKHAGFLINCGHATSQEFLQLIKYVQKTVYKQTGYQLECEIKMLE</sequence>
<dbReference type="GO" id="GO:0009252">
    <property type="term" value="P:peptidoglycan biosynthetic process"/>
    <property type="evidence" value="ECO:0007669"/>
    <property type="project" value="UniProtKB-UniRule"/>
</dbReference>
<comment type="cofactor">
    <cofactor evidence="1 16">
        <name>FAD</name>
        <dbReference type="ChEBI" id="CHEBI:57692"/>
    </cofactor>
</comment>
<dbReference type="eggNOG" id="COG0812">
    <property type="taxonomic scope" value="Bacteria"/>
</dbReference>
<keyword evidence="14 16" id="KW-0961">Cell wall biogenesis/degradation</keyword>
<evidence type="ECO:0000259" key="17">
    <source>
        <dbReference type="PROSITE" id="PS51387"/>
    </source>
</evidence>
<evidence type="ECO:0000256" key="15">
    <source>
        <dbReference type="ARBA" id="ARBA00048914"/>
    </source>
</evidence>
<reference evidence="18 19" key="1">
    <citation type="submission" date="2010-12" db="EMBL/GenBank/DDBJ databases">
        <title>The Genome Sequence of Coprobacillus sp. strain 29_1.</title>
        <authorList>
            <consortium name="The Broad Institute Genome Sequencing Platform"/>
            <person name="Earl A."/>
            <person name="Ward D."/>
            <person name="Feldgarden M."/>
            <person name="Gevers D."/>
            <person name="Daigneault M."/>
            <person name="Sibley C.D."/>
            <person name="White A."/>
            <person name="Strauss J."/>
            <person name="Allen-Vercoe E."/>
            <person name="Young S.K."/>
            <person name="Zeng Q."/>
            <person name="Gargeya S."/>
            <person name="Fitzgerald M."/>
            <person name="Haas B."/>
            <person name="Abouelleil A."/>
            <person name="Alvarado L."/>
            <person name="Arachchi H.M."/>
            <person name="Berlin A."/>
            <person name="Brown A."/>
            <person name="Chapman S.B."/>
            <person name="Chen Z."/>
            <person name="Dunbar C."/>
            <person name="Freedman E."/>
            <person name="Gearin G."/>
            <person name="Gellesch M."/>
            <person name="Goldberg J."/>
            <person name="Griggs A."/>
            <person name="Gujja S."/>
            <person name="Heilman E."/>
            <person name="Heiman D."/>
            <person name="Howarth C."/>
            <person name="Larson L."/>
            <person name="Lui A."/>
            <person name="MacDonald P.J.P."/>
            <person name="Mehta T."/>
            <person name="Montmayeur A."/>
            <person name="Murphy C."/>
            <person name="Neiman D."/>
            <person name="Pearson M."/>
            <person name="Priest M."/>
            <person name="Roberts A."/>
            <person name="Saif S."/>
            <person name="Shea T."/>
            <person name="Shenoy N."/>
            <person name="Sisk P."/>
            <person name="Stolte C."/>
            <person name="Sykes S."/>
            <person name="White J."/>
            <person name="Yandava C."/>
            <person name="Nusbaum C."/>
            <person name="Birren B."/>
        </authorList>
    </citation>
    <scope>NUCLEOTIDE SEQUENCE [LARGE SCALE GENOMIC DNA]</scope>
    <source>
        <strain evidence="18 19">29_1</strain>
    </source>
</reference>
<evidence type="ECO:0000256" key="13">
    <source>
        <dbReference type="ARBA" id="ARBA00023306"/>
    </source>
</evidence>
<dbReference type="Gene3D" id="3.30.465.10">
    <property type="match status" value="1"/>
</dbReference>
<keyword evidence="8 16" id="KW-0274">FAD</keyword>
<dbReference type="SUPFAM" id="SSF56176">
    <property type="entry name" value="FAD-binding/transporter-associated domain-like"/>
    <property type="match status" value="1"/>
</dbReference>
<evidence type="ECO:0000256" key="14">
    <source>
        <dbReference type="ARBA" id="ARBA00023316"/>
    </source>
</evidence>
<evidence type="ECO:0000256" key="12">
    <source>
        <dbReference type="ARBA" id="ARBA00023002"/>
    </source>
</evidence>
<dbReference type="Gene3D" id="3.90.78.10">
    <property type="entry name" value="UDP-N-acetylenolpyruvoylglucosamine reductase, C-terminal domain"/>
    <property type="match status" value="1"/>
</dbReference>
<evidence type="ECO:0000256" key="11">
    <source>
        <dbReference type="ARBA" id="ARBA00022984"/>
    </source>
</evidence>
<evidence type="ECO:0000256" key="7">
    <source>
        <dbReference type="ARBA" id="ARBA00022630"/>
    </source>
</evidence>
<dbReference type="EMBL" id="ADKX01000048">
    <property type="protein sequence ID" value="EFW03335.1"/>
    <property type="molecule type" value="Genomic_DNA"/>
</dbReference>
<dbReference type="UniPathway" id="UPA00219"/>
<dbReference type="Gene3D" id="3.30.43.10">
    <property type="entry name" value="Uridine Diphospho-n-acetylenolpyruvylglucosamine Reductase, domain 2"/>
    <property type="match status" value="1"/>
</dbReference>
<dbReference type="GO" id="GO:0008360">
    <property type="term" value="P:regulation of cell shape"/>
    <property type="evidence" value="ECO:0007669"/>
    <property type="project" value="UniProtKB-KW"/>
</dbReference>
<feature type="domain" description="FAD-binding PCMH-type" evidence="17">
    <location>
        <begin position="34"/>
        <end position="199"/>
    </location>
</feature>
<evidence type="ECO:0000256" key="9">
    <source>
        <dbReference type="ARBA" id="ARBA00022857"/>
    </source>
</evidence>
<dbReference type="InterPro" id="IPR036318">
    <property type="entry name" value="FAD-bd_PCMH-like_sf"/>
</dbReference>
<evidence type="ECO:0000256" key="4">
    <source>
        <dbReference type="ARBA" id="ARBA00004752"/>
    </source>
</evidence>
<dbReference type="InterPro" id="IPR003170">
    <property type="entry name" value="MurB"/>
</dbReference>
<evidence type="ECO:0000256" key="6">
    <source>
        <dbReference type="ARBA" id="ARBA00022618"/>
    </source>
</evidence>
<dbReference type="GO" id="GO:0051301">
    <property type="term" value="P:cell division"/>
    <property type="evidence" value="ECO:0007669"/>
    <property type="project" value="UniProtKB-KW"/>
</dbReference>
<accession>E7GF56</accession>
<comment type="subcellular location">
    <subcellularLocation>
        <location evidence="3 16">Cytoplasm</location>
    </subcellularLocation>
</comment>
<dbReference type="SUPFAM" id="SSF56194">
    <property type="entry name" value="Uridine diphospho-N-Acetylenolpyruvylglucosamine reductase, MurB, C-terminal domain"/>
    <property type="match status" value="1"/>
</dbReference>